<evidence type="ECO:0000256" key="1">
    <source>
        <dbReference type="SAM" id="MobiDB-lite"/>
    </source>
</evidence>
<proteinExistence type="predicted"/>
<sequence length="139" mass="15749">MHLPKPSRSSTAPASSSGSTAFSSLKRRGTNEGYTQLSEPDGTPRAYEMMPMSESECATQEPETHKNFLQEKKRLETERCYVPNPDSGDEFVEVSEIKTEQDLQLSLDLMVGTNLEELKRHARRRYQSTHPKTKRSSGR</sequence>
<dbReference type="AlphaFoldDB" id="A0A5M6C761"/>
<feature type="region of interest" description="Disordered" evidence="1">
    <location>
        <begin position="1"/>
        <end position="65"/>
    </location>
</feature>
<protein>
    <submittedName>
        <fullName evidence="2">Uncharacterized protein</fullName>
    </submittedName>
</protein>
<dbReference type="Proteomes" id="UP000322225">
    <property type="component" value="Chromosome 6"/>
</dbReference>
<organism evidence="2 3">
    <name type="scientific">Kwoniella shandongensis</name>
    <dbReference type="NCBI Taxonomy" id="1734106"/>
    <lineage>
        <taxon>Eukaryota</taxon>
        <taxon>Fungi</taxon>
        <taxon>Dikarya</taxon>
        <taxon>Basidiomycota</taxon>
        <taxon>Agaricomycotina</taxon>
        <taxon>Tremellomycetes</taxon>
        <taxon>Tremellales</taxon>
        <taxon>Cryptococcaceae</taxon>
        <taxon>Kwoniella</taxon>
    </lineage>
</organism>
<feature type="compositionally biased region" description="Low complexity" evidence="1">
    <location>
        <begin position="1"/>
        <end position="24"/>
    </location>
</feature>
<evidence type="ECO:0000313" key="3">
    <source>
        <dbReference type="Proteomes" id="UP000322225"/>
    </source>
</evidence>
<feature type="compositionally biased region" description="Basic residues" evidence="1">
    <location>
        <begin position="120"/>
        <end position="139"/>
    </location>
</feature>
<gene>
    <name evidence="2" type="ORF">CI109_103773</name>
</gene>
<dbReference type="EMBL" id="CP144056">
    <property type="protein sequence ID" value="WWD19315.1"/>
    <property type="molecule type" value="Genomic_DNA"/>
</dbReference>
<dbReference type="RefSeq" id="XP_031863886.1">
    <property type="nucleotide sequence ID" value="XM_032001723.1"/>
</dbReference>
<dbReference type="GeneID" id="43585831"/>
<reference evidence="2" key="1">
    <citation type="submission" date="2017-08" db="EMBL/GenBank/DDBJ databases">
        <authorList>
            <person name="Cuomo C."/>
            <person name="Billmyre B."/>
            <person name="Heitman J."/>
        </authorList>
    </citation>
    <scope>NUCLEOTIDE SEQUENCE</scope>
    <source>
        <strain evidence="2">CBS 12478</strain>
    </source>
</reference>
<evidence type="ECO:0000313" key="2">
    <source>
        <dbReference type="EMBL" id="WWD19315.1"/>
    </source>
</evidence>
<dbReference type="KEGG" id="ksn:43585831"/>
<keyword evidence="3" id="KW-1185">Reference proteome</keyword>
<reference evidence="2" key="2">
    <citation type="submission" date="2024-01" db="EMBL/GenBank/DDBJ databases">
        <title>Comparative genomics of Cryptococcus and Kwoniella reveals pathogenesis evolution and contrasting modes of karyotype evolution via chromosome fusion or intercentromeric recombination.</title>
        <authorList>
            <person name="Coelho M.A."/>
            <person name="David-Palma M."/>
            <person name="Shea T."/>
            <person name="Bowers K."/>
            <person name="McGinley-Smith S."/>
            <person name="Mohammad A.W."/>
            <person name="Gnirke A."/>
            <person name="Yurkov A.M."/>
            <person name="Nowrousian M."/>
            <person name="Sun S."/>
            <person name="Cuomo C.A."/>
            <person name="Heitman J."/>
        </authorList>
    </citation>
    <scope>NUCLEOTIDE SEQUENCE</scope>
    <source>
        <strain evidence="2">CBS 12478</strain>
    </source>
</reference>
<name>A0A5M6C761_9TREE</name>
<accession>A0A5M6C761</accession>
<feature type="region of interest" description="Disordered" evidence="1">
    <location>
        <begin position="119"/>
        <end position="139"/>
    </location>
</feature>